<name>A0A3C1KG18_9MICO</name>
<feature type="non-terminal residue" evidence="2">
    <location>
        <position position="246"/>
    </location>
</feature>
<reference evidence="2 3" key="1">
    <citation type="journal article" date="2018" name="Nat. Biotechnol.">
        <title>A standardized bacterial taxonomy based on genome phylogeny substantially revises the tree of life.</title>
        <authorList>
            <person name="Parks D.H."/>
            <person name="Chuvochina M."/>
            <person name="Waite D.W."/>
            <person name="Rinke C."/>
            <person name="Skarshewski A."/>
            <person name="Chaumeil P.A."/>
            <person name="Hugenholtz P."/>
        </authorList>
    </citation>
    <scope>NUCLEOTIDE SEQUENCE [LARGE SCALE GENOMIC DNA]</scope>
    <source>
        <strain evidence="2">UBA9152</strain>
    </source>
</reference>
<gene>
    <name evidence="2" type="ORF">DCP95_12280</name>
</gene>
<evidence type="ECO:0000256" key="1">
    <source>
        <dbReference type="SAM" id="MobiDB-lite"/>
    </source>
</evidence>
<protein>
    <recommendedName>
        <fullName evidence="4">DUF4442 domain-containing protein</fullName>
    </recommendedName>
</protein>
<dbReference type="InterPro" id="IPR029069">
    <property type="entry name" value="HotDog_dom_sf"/>
</dbReference>
<proteinExistence type="predicted"/>
<evidence type="ECO:0008006" key="4">
    <source>
        <dbReference type="Google" id="ProtNLM"/>
    </source>
</evidence>
<evidence type="ECO:0000313" key="2">
    <source>
        <dbReference type="EMBL" id="HAN25324.1"/>
    </source>
</evidence>
<dbReference type="EMBL" id="DMNG01000212">
    <property type="protein sequence ID" value="HAN25324.1"/>
    <property type="molecule type" value="Genomic_DNA"/>
</dbReference>
<accession>A0A3C1KG18</accession>
<dbReference type="InterPro" id="IPR027961">
    <property type="entry name" value="DUF4442"/>
</dbReference>
<feature type="region of interest" description="Disordered" evidence="1">
    <location>
        <begin position="1"/>
        <end position="40"/>
    </location>
</feature>
<comment type="caution">
    <text evidence="2">The sequence shown here is derived from an EMBL/GenBank/DDBJ whole genome shotgun (WGS) entry which is preliminary data.</text>
</comment>
<dbReference type="Gene3D" id="3.10.129.10">
    <property type="entry name" value="Hotdog Thioesterase"/>
    <property type="match status" value="1"/>
</dbReference>
<dbReference type="Proteomes" id="UP000257479">
    <property type="component" value="Unassembled WGS sequence"/>
</dbReference>
<organism evidence="2 3">
    <name type="scientific">Microbacterium ginsengisoli</name>
    <dbReference type="NCBI Taxonomy" id="400772"/>
    <lineage>
        <taxon>Bacteria</taxon>
        <taxon>Bacillati</taxon>
        <taxon>Actinomycetota</taxon>
        <taxon>Actinomycetes</taxon>
        <taxon>Micrococcales</taxon>
        <taxon>Microbacteriaceae</taxon>
        <taxon>Microbacterium</taxon>
    </lineage>
</organism>
<dbReference type="AlphaFoldDB" id="A0A3C1KG18"/>
<dbReference type="SUPFAM" id="SSF54637">
    <property type="entry name" value="Thioesterase/thiol ester dehydrase-isomerase"/>
    <property type="match status" value="1"/>
</dbReference>
<dbReference type="Pfam" id="PF14539">
    <property type="entry name" value="DUF4442"/>
    <property type="match status" value="1"/>
</dbReference>
<sequence length="246" mass="28099">MGRDRRGQVRQRDQLQHDIREPQHTRQHGAHQDVRPDHPSLRCLGHVTRPPFGRRSRLPRFWRSAAPATRSLSIIDNGLSGTSGDGHTRSVAYSPRQLAIGMSLWIPNLCNGIRVREIAPDFTHCVVQLRVTLLTRNIVGVAFGGAMSAMTDPYYFMLVMHQLGRDYVVWDTRGEIEFVKPGRGVLTARFEVPRERAEELRERARGGTKVLEWFETEITDATGDVVARVRREVYVREKRRDRVAAG</sequence>
<evidence type="ECO:0000313" key="3">
    <source>
        <dbReference type="Proteomes" id="UP000257479"/>
    </source>
</evidence>